<keyword evidence="2" id="KW-0963">Cytoplasm</keyword>
<dbReference type="NCBIfam" id="TIGR00347">
    <property type="entry name" value="bioD"/>
    <property type="match status" value="1"/>
</dbReference>
<accession>Q30XY7</accession>
<dbReference type="SUPFAM" id="SSF52540">
    <property type="entry name" value="P-loop containing nucleoside triphosphate hydrolases"/>
    <property type="match status" value="1"/>
</dbReference>
<dbReference type="GO" id="GO:0005829">
    <property type="term" value="C:cytosol"/>
    <property type="evidence" value="ECO:0007669"/>
    <property type="project" value="TreeGrafter"/>
</dbReference>
<comment type="cofactor">
    <cofactor evidence="2">
        <name>Mg(2+)</name>
        <dbReference type="ChEBI" id="CHEBI:18420"/>
    </cofactor>
</comment>
<comment type="function">
    <text evidence="2">Catalyzes a mechanistically unusual reaction, the ATP-dependent insertion of CO2 between the N7 and N8 nitrogen atoms of 7,8-diaminopelargonic acid (DAPA, also called 7,8-diammoniononanoate) to form a ureido ring.</text>
</comment>
<feature type="active site" evidence="2">
    <location>
        <position position="44"/>
    </location>
</feature>
<evidence type="ECO:0000313" key="3">
    <source>
        <dbReference type="EMBL" id="ABB39459.1"/>
    </source>
</evidence>
<dbReference type="GO" id="GO:0005524">
    <property type="term" value="F:ATP binding"/>
    <property type="evidence" value="ECO:0007669"/>
    <property type="project" value="UniProtKB-UniRule"/>
</dbReference>
<dbReference type="PANTHER" id="PTHR43210:SF5">
    <property type="entry name" value="DETHIOBIOTIN SYNTHETASE"/>
    <property type="match status" value="1"/>
</dbReference>
<dbReference type="InterPro" id="IPR004472">
    <property type="entry name" value="DTB_synth_BioD"/>
</dbReference>
<name>Q30XY7_OLEA2</name>
<dbReference type="eggNOG" id="COG0132">
    <property type="taxonomic scope" value="Bacteria"/>
</dbReference>
<dbReference type="EMBL" id="CP000112">
    <property type="protein sequence ID" value="ABB39459.1"/>
    <property type="molecule type" value="Genomic_DNA"/>
</dbReference>
<dbReference type="RefSeq" id="WP_011368493.1">
    <property type="nucleotide sequence ID" value="NC_007519.1"/>
</dbReference>
<keyword evidence="4" id="KW-1185">Reference proteome</keyword>
<keyword evidence="2" id="KW-0436">Ligase</keyword>
<protein>
    <recommendedName>
        <fullName evidence="2">ATP-dependent dethiobiotin synthetase BioD</fullName>
        <ecNumber evidence="2">6.3.3.3</ecNumber>
    </recommendedName>
    <alternativeName>
        <fullName evidence="2">DTB synthetase</fullName>
        <shortName evidence="2">DTBS</shortName>
    </alternativeName>
    <alternativeName>
        <fullName evidence="2">Dethiobiotin synthase</fullName>
    </alternativeName>
</protein>
<dbReference type="PIRSF" id="PIRSF006755">
    <property type="entry name" value="DTB_synth"/>
    <property type="match status" value="1"/>
</dbReference>
<dbReference type="STRING" id="207559.Dde_2663"/>
<dbReference type="AlphaFoldDB" id="Q30XY7"/>
<evidence type="ECO:0000256" key="1">
    <source>
        <dbReference type="ARBA" id="ARBA00022756"/>
    </source>
</evidence>
<dbReference type="CDD" id="cd03109">
    <property type="entry name" value="DTBS"/>
    <property type="match status" value="1"/>
</dbReference>
<feature type="binding site" evidence="2">
    <location>
        <position position="59"/>
    </location>
    <ligand>
        <name>ATP</name>
        <dbReference type="ChEBI" id="CHEBI:30616"/>
    </ligand>
</feature>
<keyword evidence="2" id="KW-0067">ATP-binding</keyword>
<comment type="catalytic activity">
    <reaction evidence="2">
        <text>(7R,8S)-7,8-diammoniononanoate + CO2 + ATP = (4R,5S)-dethiobiotin + ADP + phosphate + 3 H(+)</text>
        <dbReference type="Rhea" id="RHEA:15805"/>
        <dbReference type="ChEBI" id="CHEBI:15378"/>
        <dbReference type="ChEBI" id="CHEBI:16526"/>
        <dbReference type="ChEBI" id="CHEBI:30616"/>
        <dbReference type="ChEBI" id="CHEBI:43474"/>
        <dbReference type="ChEBI" id="CHEBI:149469"/>
        <dbReference type="ChEBI" id="CHEBI:149473"/>
        <dbReference type="ChEBI" id="CHEBI:456216"/>
        <dbReference type="EC" id="6.3.3.3"/>
    </reaction>
</comment>
<dbReference type="Gene3D" id="3.40.50.300">
    <property type="entry name" value="P-loop containing nucleotide triphosphate hydrolases"/>
    <property type="match status" value="1"/>
</dbReference>
<dbReference type="GO" id="GO:0000287">
    <property type="term" value="F:magnesium ion binding"/>
    <property type="evidence" value="ECO:0007669"/>
    <property type="project" value="UniProtKB-UniRule"/>
</dbReference>
<comment type="subcellular location">
    <subcellularLocation>
        <location evidence="2">Cytoplasm</location>
    </subcellularLocation>
</comment>
<organism evidence="3 4">
    <name type="scientific">Oleidesulfovibrio alaskensis (strain ATCC BAA-1058 / DSM 17464 / G20)</name>
    <name type="common">Desulfovibrio alaskensis</name>
    <dbReference type="NCBI Taxonomy" id="207559"/>
    <lineage>
        <taxon>Bacteria</taxon>
        <taxon>Pseudomonadati</taxon>
        <taxon>Thermodesulfobacteriota</taxon>
        <taxon>Desulfovibrionia</taxon>
        <taxon>Desulfovibrionales</taxon>
        <taxon>Desulfovibrionaceae</taxon>
        <taxon>Oleidesulfovibrio</taxon>
    </lineage>
</organism>
<feature type="binding site" evidence="2">
    <location>
        <position position="59"/>
    </location>
    <ligand>
        <name>Mg(2+)</name>
        <dbReference type="ChEBI" id="CHEBI:18420"/>
    </ligand>
</feature>
<feature type="binding site" evidence="2">
    <location>
        <position position="23"/>
    </location>
    <ligand>
        <name>Mg(2+)</name>
        <dbReference type="ChEBI" id="CHEBI:18420"/>
    </ligand>
</feature>
<comment type="similarity">
    <text evidence="2">Belongs to the dethiobiotin synthetase family.</text>
</comment>
<keyword evidence="2" id="KW-0479">Metal-binding</keyword>
<feature type="binding site" evidence="2">
    <location>
        <begin position="122"/>
        <end position="125"/>
    </location>
    <ligand>
        <name>ATP</name>
        <dbReference type="ChEBI" id="CHEBI:30616"/>
    </ligand>
</feature>
<dbReference type="Proteomes" id="UP000002710">
    <property type="component" value="Chromosome"/>
</dbReference>
<dbReference type="HAMAP" id="MF_00336">
    <property type="entry name" value="BioD"/>
    <property type="match status" value="1"/>
</dbReference>
<dbReference type="EC" id="6.3.3.3" evidence="2"/>
<comment type="caution">
    <text evidence="2">Lacks conserved residue(s) required for the propagation of feature annotation.</text>
</comment>
<dbReference type="KEGG" id="dde:Dde_2663"/>
<keyword evidence="2" id="KW-0547">Nucleotide-binding</keyword>
<dbReference type="UniPathway" id="UPA00078">
    <property type="reaction ID" value="UER00161"/>
</dbReference>
<comment type="subunit">
    <text evidence="2">Homodimer.</text>
</comment>
<reference evidence="3 4" key="1">
    <citation type="journal article" date="2011" name="J. Bacteriol.">
        <title>Complete genome sequence and updated annotation of Desulfovibrio alaskensis G20.</title>
        <authorList>
            <person name="Hauser L.J."/>
            <person name="Land M.L."/>
            <person name="Brown S.D."/>
            <person name="Larimer F."/>
            <person name="Keller K.L."/>
            <person name="Rapp-Giles B.J."/>
            <person name="Price M.N."/>
            <person name="Lin M."/>
            <person name="Bruce D.C."/>
            <person name="Detter J.C."/>
            <person name="Tapia R."/>
            <person name="Han C.S."/>
            <person name="Goodwin L.A."/>
            <person name="Cheng J.F."/>
            <person name="Pitluck S."/>
            <person name="Copeland A."/>
            <person name="Lucas S."/>
            <person name="Nolan M."/>
            <person name="Lapidus A.L."/>
            <person name="Palumbo A.V."/>
            <person name="Wall J.D."/>
        </authorList>
    </citation>
    <scope>NUCLEOTIDE SEQUENCE [LARGE SCALE GENOMIC DNA]</scope>
    <source>
        <strain evidence="4">ATCC BAA 1058 / DSM 17464 / G20</strain>
    </source>
</reference>
<dbReference type="Pfam" id="PF13500">
    <property type="entry name" value="AAA_26"/>
    <property type="match status" value="1"/>
</dbReference>
<evidence type="ECO:0000256" key="2">
    <source>
        <dbReference type="HAMAP-Rule" id="MF_00336"/>
    </source>
</evidence>
<feature type="binding site" evidence="2">
    <location>
        <position position="48"/>
    </location>
    <ligand>
        <name>substrate</name>
    </ligand>
</feature>
<dbReference type="InterPro" id="IPR027417">
    <property type="entry name" value="P-loop_NTPase"/>
</dbReference>
<dbReference type="GO" id="GO:0009102">
    <property type="term" value="P:biotin biosynthetic process"/>
    <property type="evidence" value="ECO:0007669"/>
    <property type="project" value="UniProtKB-UniRule"/>
</dbReference>
<feature type="binding site" evidence="2">
    <location>
        <position position="122"/>
    </location>
    <ligand>
        <name>Mg(2+)</name>
        <dbReference type="ChEBI" id="CHEBI:18420"/>
    </ligand>
</feature>
<feature type="binding site" evidence="2">
    <location>
        <begin position="19"/>
        <end position="24"/>
    </location>
    <ligand>
        <name>ATP</name>
        <dbReference type="ChEBI" id="CHEBI:30616"/>
    </ligand>
</feature>
<evidence type="ECO:0000313" key="4">
    <source>
        <dbReference type="Proteomes" id="UP000002710"/>
    </source>
</evidence>
<sequence>MNHREPMPLHLFVTGTDTGAGKTVVSLLLLKVLHGRGHMPRYFKPLQTGCISPSDADSDARFIHNYHEPLRNIAPEHSTGLCFKSPKAPLYAARDEGRGIEAETVLRRLASLRREKAPLVAEGAGGLLVPVTPHATVIDIIEQSGMRPVLVARTGLGTINHTLLSLEVLRLRNIKPAGIVFVEARDEPTPAAMIQENMDAVSAFSGISVSGVVPHISDFHSPPRQALAVVERLVDGML</sequence>
<keyword evidence="1 2" id="KW-0093">Biotin biosynthesis</keyword>
<proteinExistence type="inferred from homology"/>
<dbReference type="PANTHER" id="PTHR43210">
    <property type="entry name" value="DETHIOBIOTIN SYNTHETASE"/>
    <property type="match status" value="1"/>
</dbReference>
<feature type="binding site" evidence="2">
    <location>
        <begin position="214"/>
        <end position="216"/>
    </location>
    <ligand>
        <name>ATP</name>
        <dbReference type="ChEBI" id="CHEBI:30616"/>
    </ligand>
</feature>
<dbReference type="GO" id="GO:0004141">
    <property type="term" value="F:dethiobiotin synthase activity"/>
    <property type="evidence" value="ECO:0007669"/>
    <property type="project" value="UniProtKB-UniRule"/>
</dbReference>
<feature type="binding site" evidence="2">
    <location>
        <begin position="182"/>
        <end position="183"/>
    </location>
    <ligand>
        <name>ATP</name>
        <dbReference type="ChEBI" id="CHEBI:30616"/>
    </ligand>
</feature>
<keyword evidence="2" id="KW-0460">Magnesium</keyword>
<dbReference type="HOGENOM" id="CLU_072551_3_1_7"/>
<gene>
    <name evidence="2" type="primary">bioD</name>
    <name evidence="3" type="ordered locus">Dde_2663</name>
</gene>
<comment type="pathway">
    <text evidence="2">Cofactor biosynthesis; biotin biosynthesis; biotin from 7,8-diaminononanoate: step 1/2.</text>
</comment>